<evidence type="ECO:0008006" key="12">
    <source>
        <dbReference type="Google" id="ProtNLM"/>
    </source>
</evidence>
<dbReference type="PANTHER" id="PTHR24305">
    <property type="entry name" value="CYTOCHROME P450"/>
    <property type="match status" value="1"/>
</dbReference>
<keyword evidence="11" id="KW-1185">Reference proteome</keyword>
<dbReference type="PANTHER" id="PTHR24305:SF230">
    <property type="entry name" value="P450, PUTATIVE (EUROFUNG)-RELATED"/>
    <property type="match status" value="1"/>
</dbReference>
<keyword evidence="6 8" id="KW-0408">Iron</keyword>
<dbReference type="PROSITE" id="PS00086">
    <property type="entry name" value="CYTOCHROME_P450"/>
    <property type="match status" value="1"/>
</dbReference>
<proteinExistence type="inferred from homology"/>
<comment type="similarity">
    <text evidence="2 9">Belongs to the cytochrome P450 family.</text>
</comment>
<dbReference type="InterPro" id="IPR001128">
    <property type="entry name" value="Cyt_P450"/>
</dbReference>
<evidence type="ECO:0000256" key="8">
    <source>
        <dbReference type="PIRSR" id="PIRSR602401-1"/>
    </source>
</evidence>
<feature type="binding site" description="axial binding residue" evidence="8">
    <location>
        <position position="326"/>
    </location>
    <ligand>
        <name>heme</name>
        <dbReference type="ChEBI" id="CHEBI:30413"/>
    </ligand>
    <ligandPart>
        <name>Fe</name>
        <dbReference type="ChEBI" id="CHEBI:18248"/>
    </ligandPart>
</feature>
<evidence type="ECO:0000256" key="3">
    <source>
        <dbReference type="ARBA" id="ARBA00022617"/>
    </source>
</evidence>
<evidence type="ECO:0000256" key="2">
    <source>
        <dbReference type="ARBA" id="ARBA00010617"/>
    </source>
</evidence>
<gene>
    <name evidence="10" type="ORF">OIDMADRAFT_56629</name>
</gene>
<evidence type="ECO:0000256" key="4">
    <source>
        <dbReference type="ARBA" id="ARBA00022723"/>
    </source>
</evidence>
<dbReference type="STRING" id="913774.A0A0C3GQE4"/>
<keyword evidence="7 9" id="KW-0503">Monooxygenase</keyword>
<evidence type="ECO:0000256" key="7">
    <source>
        <dbReference type="ARBA" id="ARBA00023033"/>
    </source>
</evidence>
<reference evidence="10 11" key="1">
    <citation type="submission" date="2014-04" db="EMBL/GenBank/DDBJ databases">
        <authorList>
            <consortium name="DOE Joint Genome Institute"/>
            <person name="Kuo A."/>
            <person name="Martino E."/>
            <person name="Perotto S."/>
            <person name="Kohler A."/>
            <person name="Nagy L.G."/>
            <person name="Floudas D."/>
            <person name="Copeland A."/>
            <person name="Barry K.W."/>
            <person name="Cichocki N."/>
            <person name="Veneault-Fourrey C."/>
            <person name="LaButti K."/>
            <person name="Lindquist E.A."/>
            <person name="Lipzen A."/>
            <person name="Lundell T."/>
            <person name="Morin E."/>
            <person name="Murat C."/>
            <person name="Sun H."/>
            <person name="Tunlid A."/>
            <person name="Henrissat B."/>
            <person name="Grigoriev I.V."/>
            <person name="Hibbett D.S."/>
            <person name="Martin F."/>
            <person name="Nordberg H.P."/>
            <person name="Cantor M.N."/>
            <person name="Hua S.X."/>
        </authorList>
    </citation>
    <scope>NUCLEOTIDE SEQUENCE [LARGE SCALE GENOMIC DNA]</scope>
    <source>
        <strain evidence="10 11">Zn</strain>
    </source>
</reference>
<keyword evidence="3 8" id="KW-0349">Heme</keyword>
<dbReference type="InterPro" id="IPR002401">
    <property type="entry name" value="Cyt_P450_E_grp-I"/>
</dbReference>
<sequence>MRRQWHVDAENDPYKIQKKPLSHGFSNKSIAASQDILTMYQTRMVQKIKEHIMITKGPVDISCFISNALLDITTMLTVNRDHNGTESRDRLHPVLATLNSSMAFLWVFLQFQRLPKPIVWSVQKIISALLGHFKFFERNNLSYHLVRDRLEQGSSRPDYVTYLMQSPEHAKGIQVDSLFPKAVFLILAGTETTATALCGIIYNMLANPAKLERAAHEVRTTFESSSDIKIESTRTLEYLVACMKESQRMYASTPGTLPRRVPREGAIICGRHVPGDTVVGIPHFAAFRSNDNFRHPDEFIPERWQEEESSDKHDAFHPFSFGPRICIGKELALSNMRQIMAHLLWEFDLELAPEAKDWDKQKTGLFPFRGPLYVNIKSRDM</sequence>
<dbReference type="SUPFAM" id="SSF48264">
    <property type="entry name" value="Cytochrome P450"/>
    <property type="match status" value="1"/>
</dbReference>
<name>A0A0C3GQE4_OIDMZ</name>
<keyword evidence="5 9" id="KW-0560">Oxidoreductase</keyword>
<dbReference type="Proteomes" id="UP000054321">
    <property type="component" value="Unassembled WGS sequence"/>
</dbReference>
<evidence type="ECO:0000256" key="1">
    <source>
        <dbReference type="ARBA" id="ARBA00001971"/>
    </source>
</evidence>
<dbReference type="HOGENOM" id="CLU_001570_14_11_1"/>
<dbReference type="Gene3D" id="1.10.630.10">
    <property type="entry name" value="Cytochrome P450"/>
    <property type="match status" value="1"/>
</dbReference>
<dbReference type="OrthoDB" id="1470350at2759"/>
<dbReference type="PRINTS" id="PR00385">
    <property type="entry name" value="P450"/>
</dbReference>
<dbReference type="AlphaFoldDB" id="A0A0C3GQE4"/>
<accession>A0A0C3GQE4</accession>
<dbReference type="GO" id="GO:0016705">
    <property type="term" value="F:oxidoreductase activity, acting on paired donors, with incorporation or reduction of molecular oxygen"/>
    <property type="evidence" value="ECO:0007669"/>
    <property type="project" value="InterPro"/>
</dbReference>
<evidence type="ECO:0000313" key="11">
    <source>
        <dbReference type="Proteomes" id="UP000054321"/>
    </source>
</evidence>
<dbReference type="InParanoid" id="A0A0C3GQE4"/>
<evidence type="ECO:0000256" key="5">
    <source>
        <dbReference type="ARBA" id="ARBA00023002"/>
    </source>
</evidence>
<dbReference type="InterPro" id="IPR017972">
    <property type="entry name" value="Cyt_P450_CS"/>
</dbReference>
<dbReference type="InterPro" id="IPR036396">
    <property type="entry name" value="Cyt_P450_sf"/>
</dbReference>
<keyword evidence="4 8" id="KW-0479">Metal-binding</keyword>
<dbReference type="GO" id="GO:0020037">
    <property type="term" value="F:heme binding"/>
    <property type="evidence" value="ECO:0007669"/>
    <property type="project" value="InterPro"/>
</dbReference>
<reference evidence="11" key="2">
    <citation type="submission" date="2015-01" db="EMBL/GenBank/DDBJ databases">
        <title>Evolutionary Origins and Diversification of the Mycorrhizal Mutualists.</title>
        <authorList>
            <consortium name="DOE Joint Genome Institute"/>
            <consortium name="Mycorrhizal Genomics Consortium"/>
            <person name="Kohler A."/>
            <person name="Kuo A."/>
            <person name="Nagy L.G."/>
            <person name="Floudas D."/>
            <person name="Copeland A."/>
            <person name="Barry K.W."/>
            <person name="Cichocki N."/>
            <person name="Veneault-Fourrey C."/>
            <person name="LaButti K."/>
            <person name="Lindquist E.A."/>
            <person name="Lipzen A."/>
            <person name="Lundell T."/>
            <person name="Morin E."/>
            <person name="Murat C."/>
            <person name="Riley R."/>
            <person name="Ohm R."/>
            <person name="Sun H."/>
            <person name="Tunlid A."/>
            <person name="Henrissat B."/>
            <person name="Grigoriev I.V."/>
            <person name="Hibbett D.S."/>
            <person name="Martin F."/>
        </authorList>
    </citation>
    <scope>NUCLEOTIDE SEQUENCE [LARGE SCALE GENOMIC DNA]</scope>
    <source>
        <strain evidence="11">Zn</strain>
    </source>
</reference>
<organism evidence="10 11">
    <name type="scientific">Oidiodendron maius (strain Zn)</name>
    <dbReference type="NCBI Taxonomy" id="913774"/>
    <lineage>
        <taxon>Eukaryota</taxon>
        <taxon>Fungi</taxon>
        <taxon>Dikarya</taxon>
        <taxon>Ascomycota</taxon>
        <taxon>Pezizomycotina</taxon>
        <taxon>Leotiomycetes</taxon>
        <taxon>Leotiomycetes incertae sedis</taxon>
        <taxon>Myxotrichaceae</taxon>
        <taxon>Oidiodendron</taxon>
    </lineage>
</organism>
<dbReference type="GO" id="GO:0004497">
    <property type="term" value="F:monooxygenase activity"/>
    <property type="evidence" value="ECO:0007669"/>
    <property type="project" value="UniProtKB-KW"/>
</dbReference>
<protein>
    <recommendedName>
        <fullName evidence="12">Cytochrome P450 monooxygenase</fullName>
    </recommendedName>
</protein>
<evidence type="ECO:0000313" key="10">
    <source>
        <dbReference type="EMBL" id="KIM98255.1"/>
    </source>
</evidence>
<evidence type="ECO:0000256" key="9">
    <source>
        <dbReference type="RuleBase" id="RU000461"/>
    </source>
</evidence>
<dbReference type="InterPro" id="IPR050121">
    <property type="entry name" value="Cytochrome_P450_monoxygenase"/>
</dbReference>
<comment type="cofactor">
    <cofactor evidence="1 8">
        <name>heme</name>
        <dbReference type="ChEBI" id="CHEBI:30413"/>
    </cofactor>
</comment>
<dbReference type="PRINTS" id="PR00463">
    <property type="entry name" value="EP450I"/>
</dbReference>
<evidence type="ECO:0000256" key="6">
    <source>
        <dbReference type="ARBA" id="ARBA00023004"/>
    </source>
</evidence>
<dbReference type="EMBL" id="KN832880">
    <property type="protein sequence ID" value="KIM98255.1"/>
    <property type="molecule type" value="Genomic_DNA"/>
</dbReference>
<dbReference type="Pfam" id="PF00067">
    <property type="entry name" value="p450"/>
    <property type="match status" value="1"/>
</dbReference>
<dbReference type="GO" id="GO:0005506">
    <property type="term" value="F:iron ion binding"/>
    <property type="evidence" value="ECO:0007669"/>
    <property type="project" value="InterPro"/>
</dbReference>